<organism evidence="14 15">
    <name type="scientific">Providencia burhodogranariea DSM 19968</name>
    <dbReference type="NCBI Taxonomy" id="1141662"/>
    <lineage>
        <taxon>Bacteria</taxon>
        <taxon>Pseudomonadati</taxon>
        <taxon>Pseudomonadota</taxon>
        <taxon>Gammaproteobacteria</taxon>
        <taxon>Enterobacterales</taxon>
        <taxon>Morganellaceae</taxon>
        <taxon>Providencia</taxon>
    </lineage>
</organism>
<dbReference type="STRING" id="1141662.OOA_06773"/>
<dbReference type="EC" id="2.7.1.148" evidence="2 11"/>
<dbReference type="RefSeq" id="WP_008911383.1">
    <property type="nucleotide sequence ID" value="NZ_KB233222.1"/>
</dbReference>
<dbReference type="InterPro" id="IPR014721">
    <property type="entry name" value="Ribsml_uS5_D2-typ_fold_subgr"/>
</dbReference>
<dbReference type="SUPFAM" id="SSF54211">
    <property type="entry name" value="Ribosomal protein S5 domain 2-like"/>
    <property type="match status" value="1"/>
</dbReference>
<protein>
    <recommendedName>
        <fullName evidence="3 11">4-diphosphocytidyl-2-C-methyl-D-erythritol kinase</fullName>
        <shortName evidence="11">CMK</shortName>
        <ecNumber evidence="2 11">2.7.1.148</ecNumber>
    </recommendedName>
    <alternativeName>
        <fullName evidence="9 11">4-(cytidine-5'-diphospho)-2-C-methyl-D-erythritol kinase</fullName>
    </alternativeName>
</protein>
<comment type="catalytic activity">
    <reaction evidence="11">
        <text>4-CDP-2-C-methyl-D-erythritol + ATP = 4-CDP-2-C-methyl-D-erythritol 2-phosphate + ADP + H(+)</text>
        <dbReference type="Rhea" id="RHEA:18437"/>
        <dbReference type="ChEBI" id="CHEBI:15378"/>
        <dbReference type="ChEBI" id="CHEBI:30616"/>
        <dbReference type="ChEBI" id="CHEBI:57823"/>
        <dbReference type="ChEBI" id="CHEBI:57919"/>
        <dbReference type="ChEBI" id="CHEBI:456216"/>
        <dbReference type="EC" id="2.7.1.148"/>
    </reaction>
</comment>
<dbReference type="Pfam" id="PF08544">
    <property type="entry name" value="GHMP_kinases_C"/>
    <property type="match status" value="1"/>
</dbReference>
<dbReference type="OrthoDB" id="9809438at2"/>
<evidence type="ECO:0000256" key="7">
    <source>
        <dbReference type="ARBA" id="ARBA00022840"/>
    </source>
</evidence>
<comment type="similarity">
    <text evidence="1 11">Belongs to the GHMP kinase family. IspE subfamily.</text>
</comment>
<comment type="subunit">
    <text evidence="11">Homodimer.</text>
</comment>
<dbReference type="GO" id="GO:0005524">
    <property type="term" value="F:ATP binding"/>
    <property type="evidence" value="ECO:0007669"/>
    <property type="project" value="UniProtKB-UniRule"/>
</dbReference>
<evidence type="ECO:0000259" key="12">
    <source>
        <dbReference type="Pfam" id="PF00288"/>
    </source>
</evidence>
<dbReference type="EMBL" id="AKKL01000019">
    <property type="protein sequence ID" value="EKT62492.1"/>
    <property type="molecule type" value="Genomic_DNA"/>
</dbReference>
<evidence type="ECO:0000313" key="14">
    <source>
        <dbReference type="EMBL" id="EKT62492.1"/>
    </source>
</evidence>
<keyword evidence="15" id="KW-1185">Reference proteome</keyword>
<dbReference type="PANTHER" id="PTHR43527:SF2">
    <property type="entry name" value="4-DIPHOSPHOCYTIDYL-2-C-METHYL-D-ERYTHRITOL KINASE, CHLOROPLASTIC"/>
    <property type="match status" value="1"/>
</dbReference>
<evidence type="ECO:0000313" key="15">
    <source>
        <dbReference type="Proteomes" id="UP000009336"/>
    </source>
</evidence>
<gene>
    <name evidence="14" type="primary">ipk</name>
    <name evidence="11" type="synonym">ispE</name>
    <name evidence="14" type="ORF">OOA_06773</name>
</gene>
<keyword evidence="8 11" id="KW-0414">Isoprene biosynthesis</keyword>
<comment type="pathway">
    <text evidence="10 11">Isoprenoid biosynthesis; isopentenyl diphosphate biosynthesis via DXP pathway; isopentenyl diphosphate from 1-deoxy-D-xylulose 5-phosphate: step 3/6.</text>
</comment>
<proteinExistence type="inferred from homology"/>
<sequence>MTLTWPSPAKLNLFLYITGRRTDGYHELQTLFQFLDYGDEITVTTRPDNQINLLTPMEGIEQEQNLIIKAARLLQRYCHETLGHKASLGADISIFKILPMGGGIGGGSSNAATILIALNEHWGTKVSDDILAELGKSLGADIPVFVRGHAAFAEGIGEILTPASPKEKWYLVAHPGIEISTPMIFTDPQLNRNSPKRSLAALLLAPYANDCEPIARKRFREVEQLVSWLLQYAPSRLTGTGACVFSEFETQADALKVLNKAPSWVHGFIAQGLNESPLHRFRAGITRVLRQQ</sequence>
<dbReference type="InterPro" id="IPR006204">
    <property type="entry name" value="GHMP_kinase_N_dom"/>
</dbReference>
<dbReference type="InterPro" id="IPR036554">
    <property type="entry name" value="GHMP_kinase_C_sf"/>
</dbReference>
<name>K8WYN3_9GAMM</name>
<comment type="caution">
    <text evidence="14">The sequence shown here is derived from an EMBL/GenBank/DDBJ whole genome shotgun (WGS) entry which is preliminary data.</text>
</comment>
<evidence type="ECO:0000256" key="1">
    <source>
        <dbReference type="ARBA" id="ARBA00009684"/>
    </source>
</evidence>
<accession>K8WYN3</accession>
<dbReference type="SUPFAM" id="SSF55060">
    <property type="entry name" value="GHMP Kinase, C-terminal domain"/>
    <property type="match status" value="1"/>
</dbReference>
<keyword evidence="7 11" id="KW-0067">ATP-binding</keyword>
<keyword evidence="5 11" id="KW-0547">Nucleotide-binding</keyword>
<evidence type="ECO:0000256" key="4">
    <source>
        <dbReference type="ARBA" id="ARBA00022679"/>
    </source>
</evidence>
<dbReference type="Gene3D" id="3.30.230.10">
    <property type="match status" value="1"/>
</dbReference>
<keyword evidence="6 11" id="KW-0418">Kinase</keyword>
<dbReference type="AlphaFoldDB" id="K8WYN3"/>
<evidence type="ECO:0000256" key="5">
    <source>
        <dbReference type="ARBA" id="ARBA00022741"/>
    </source>
</evidence>
<evidence type="ECO:0000256" key="6">
    <source>
        <dbReference type="ARBA" id="ARBA00022777"/>
    </source>
</evidence>
<dbReference type="PANTHER" id="PTHR43527">
    <property type="entry name" value="4-DIPHOSPHOCYTIDYL-2-C-METHYL-D-ERYTHRITOL KINASE, CHLOROPLASTIC"/>
    <property type="match status" value="1"/>
</dbReference>
<dbReference type="Gene3D" id="3.30.70.890">
    <property type="entry name" value="GHMP kinase, C-terminal domain"/>
    <property type="match status" value="1"/>
</dbReference>
<keyword evidence="4 11" id="KW-0808">Transferase</keyword>
<dbReference type="GO" id="GO:0019288">
    <property type="term" value="P:isopentenyl diphosphate biosynthetic process, methylerythritol 4-phosphate pathway"/>
    <property type="evidence" value="ECO:0007669"/>
    <property type="project" value="UniProtKB-UniRule"/>
</dbReference>
<feature type="domain" description="GHMP kinase N-terminal" evidence="12">
    <location>
        <begin position="65"/>
        <end position="148"/>
    </location>
</feature>
<dbReference type="InterPro" id="IPR020568">
    <property type="entry name" value="Ribosomal_Su5_D2-typ_SF"/>
</dbReference>
<evidence type="ECO:0000256" key="3">
    <source>
        <dbReference type="ARBA" id="ARBA00017473"/>
    </source>
</evidence>
<evidence type="ECO:0000256" key="9">
    <source>
        <dbReference type="ARBA" id="ARBA00032554"/>
    </source>
</evidence>
<comment type="function">
    <text evidence="11">Catalyzes the phosphorylation of the position 2 hydroxy group of 4-diphosphocytidyl-2C-methyl-D-erythritol.</text>
</comment>
<dbReference type="UniPathway" id="UPA00056">
    <property type="reaction ID" value="UER00094"/>
</dbReference>
<feature type="active site" evidence="11">
    <location>
        <position position="141"/>
    </location>
</feature>
<dbReference type="FunFam" id="3.30.70.890:FF:000004">
    <property type="entry name" value="4-diphosphocytidyl-2-C-methyl-D-erythritol kinase"/>
    <property type="match status" value="1"/>
</dbReference>
<dbReference type="GO" id="GO:0050515">
    <property type="term" value="F:4-(cytidine 5'-diphospho)-2-C-methyl-D-erythritol kinase activity"/>
    <property type="evidence" value="ECO:0007669"/>
    <property type="project" value="UniProtKB-UniRule"/>
</dbReference>
<feature type="binding site" evidence="11">
    <location>
        <begin position="99"/>
        <end position="109"/>
    </location>
    <ligand>
        <name>ATP</name>
        <dbReference type="ChEBI" id="CHEBI:30616"/>
    </ligand>
</feature>
<evidence type="ECO:0000256" key="2">
    <source>
        <dbReference type="ARBA" id="ARBA00012052"/>
    </source>
</evidence>
<dbReference type="FunFam" id="3.30.230.10:FF:000022">
    <property type="entry name" value="4-diphosphocytidyl-2-C-methyl-D-erythritol kinase"/>
    <property type="match status" value="1"/>
</dbReference>
<dbReference type="InterPro" id="IPR004424">
    <property type="entry name" value="IspE"/>
</dbReference>
<dbReference type="InterPro" id="IPR013750">
    <property type="entry name" value="GHMP_kinase_C_dom"/>
</dbReference>
<dbReference type="HOGENOM" id="CLU_053057_3_0_6"/>
<reference evidence="14 15" key="1">
    <citation type="journal article" date="2012" name="BMC Genomics">
        <title>Comparative genomics of bacteria in the genus Providencia isolated from wild Drosophila melanogaster.</title>
        <authorList>
            <person name="Galac M.R."/>
            <person name="Lazzaro B.P."/>
        </authorList>
    </citation>
    <scope>NUCLEOTIDE SEQUENCE [LARGE SCALE GENOMIC DNA]</scope>
    <source>
        <strain evidence="14 15">DSM 19968</strain>
    </source>
</reference>
<dbReference type="Proteomes" id="UP000009336">
    <property type="component" value="Unassembled WGS sequence"/>
</dbReference>
<dbReference type="Pfam" id="PF00288">
    <property type="entry name" value="GHMP_kinases_N"/>
    <property type="match status" value="1"/>
</dbReference>
<feature type="domain" description="GHMP kinase C-terminal" evidence="13">
    <location>
        <begin position="199"/>
        <end position="263"/>
    </location>
</feature>
<feature type="active site" evidence="11">
    <location>
        <position position="10"/>
    </location>
</feature>
<evidence type="ECO:0000256" key="11">
    <source>
        <dbReference type="HAMAP-Rule" id="MF_00061"/>
    </source>
</evidence>
<evidence type="ECO:0000259" key="13">
    <source>
        <dbReference type="Pfam" id="PF08544"/>
    </source>
</evidence>
<dbReference type="NCBIfam" id="TIGR00154">
    <property type="entry name" value="ispE"/>
    <property type="match status" value="1"/>
</dbReference>
<evidence type="ECO:0000256" key="10">
    <source>
        <dbReference type="ARBA" id="ARBA00060636"/>
    </source>
</evidence>
<dbReference type="GO" id="GO:0016114">
    <property type="term" value="P:terpenoid biosynthetic process"/>
    <property type="evidence" value="ECO:0007669"/>
    <property type="project" value="UniProtKB-UniRule"/>
</dbReference>
<dbReference type="HAMAP" id="MF_00061">
    <property type="entry name" value="IspE"/>
    <property type="match status" value="1"/>
</dbReference>
<dbReference type="PATRIC" id="fig|1141662.3.peg.1372"/>
<evidence type="ECO:0000256" key="8">
    <source>
        <dbReference type="ARBA" id="ARBA00023229"/>
    </source>
</evidence>
<dbReference type="PIRSF" id="PIRSF010376">
    <property type="entry name" value="IspE"/>
    <property type="match status" value="1"/>
</dbReference>
<dbReference type="eggNOG" id="COG1947">
    <property type="taxonomic scope" value="Bacteria"/>
</dbReference>